<feature type="region of interest" description="Disordered" evidence="1">
    <location>
        <begin position="74"/>
        <end position="122"/>
    </location>
</feature>
<organism evidence="2 3">
    <name type="scientific">Peronospora destructor</name>
    <dbReference type="NCBI Taxonomy" id="86335"/>
    <lineage>
        <taxon>Eukaryota</taxon>
        <taxon>Sar</taxon>
        <taxon>Stramenopiles</taxon>
        <taxon>Oomycota</taxon>
        <taxon>Peronosporomycetes</taxon>
        <taxon>Peronosporales</taxon>
        <taxon>Peronosporaceae</taxon>
        <taxon>Peronospora</taxon>
    </lineage>
</organism>
<name>A0AAV0T8P1_9STRA</name>
<comment type="caution">
    <text evidence="2">The sequence shown here is derived from an EMBL/GenBank/DDBJ whole genome shotgun (WGS) entry which is preliminary data.</text>
</comment>
<reference evidence="2" key="1">
    <citation type="submission" date="2022-12" db="EMBL/GenBank/DDBJ databases">
        <authorList>
            <person name="Webb A."/>
        </authorList>
    </citation>
    <scope>NUCLEOTIDE SEQUENCE</scope>
    <source>
        <strain evidence="2">Pd1</strain>
    </source>
</reference>
<dbReference type="EMBL" id="CANTFM010000246">
    <property type="protein sequence ID" value="CAI5716299.1"/>
    <property type="molecule type" value="Genomic_DNA"/>
</dbReference>
<feature type="compositionally biased region" description="Basic and acidic residues" evidence="1">
    <location>
        <begin position="112"/>
        <end position="122"/>
    </location>
</feature>
<proteinExistence type="predicted"/>
<accession>A0AAV0T8P1</accession>
<dbReference type="AlphaFoldDB" id="A0AAV0T8P1"/>
<dbReference type="Proteomes" id="UP001162029">
    <property type="component" value="Unassembled WGS sequence"/>
</dbReference>
<protein>
    <submittedName>
        <fullName evidence="2">Uncharacterized protein</fullName>
    </submittedName>
</protein>
<keyword evidence="3" id="KW-1185">Reference proteome</keyword>
<gene>
    <name evidence="2" type="ORF">PDE001_LOCUS1480</name>
</gene>
<sequence>MFRFTSSGSTSNEKVEKYRAHHRQLCRSQQTDTMLSTHVGDLGVEDERTRKIPAKWRQQQEQQIPVGNQLDAEVHRGSNAFDFSTSPEAFYETEQQHQQMKSEVSFCQDNQQSEKQKRERNANGSLWERRFLDRSTSGSARQLPTLGQDALWGSPMYNVTQDAQRQALYFQPQYFA</sequence>
<evidence type="ECO:0000256" key="1">
    <source>
        <dbReference type="SAM" id="MobiDB-lite"/>
    </source>
</evidence>
<feature type="compositionally biased region" description="Polar residues" evidence="1">
    <location>
        <begin position="96"/>
        <end position="111"/>
    </location>
</feature>
<evidence type="ECO:0000313" key="2">
    <source>
        <dbReference type="EMBL" id="CAI5716299.1"/>
    </source>
</evidence>
<evidence type="ECO:0000313" key="3">
    <source>
        <dbReference type="Proteomes" id="UP001162029"/>
    </source>
</evidence>